<keyword evidence="3" id="KW-1185">Reference proteome</keyword>
<sequence>MERKFIKTTFGNLSYLERPGEYPLIFLHGLGGSSNNWLRLDRFLAPRFRLIFFDLLGHGQSDKPKIEYTVEVQAKAIHEAINSLGISRFSIAGNSYGGWVSLYLSIHIAKPDKLILIDSAGINKTVGESGEEMIESFVQKVMGVEDGNDEEVIRNIIRNNAKHEWKIKEEDLKNLSVPTIIIWGTADNILSIDYGRKLHDLIQNSKLYEIPAAKHTPQRTHPQILAKILNENIV</sequence>
<dbReference type="PANTHER" id="PTHR43798:SF33">
    <property type="entry name" value="HYDROLASE, PUTATIVE (AFU_ORTHOLOGUE AFUA_2G14860)-RELATED"/>
    <property type="match status" value="1"/>
</dbReference>
<dbReference type="PANTHER" id="PTHR43798">
    <property type="entry name" value="MONOACYLGLYCEROL LIPASE"/>
    <property type="match status" value="1"/>
</dbReference>
<dbReference type="MEROPS" id="S33.010"/>
<reference evidence="2 3" key="2">
    <citation type="journal article" date="2000" name="Proc. Natl. Acad. Sci. U.S.A.">
        <title>Archaeal adaptation to higher temperatures revealed by genomic sequence of Thermoplasma volcanium.</title>
        <authorList>
            <person name="Kawashima T."/>
            <person name="Amano N."/>
            <person name="Koike H."/>
            <person name="Makino S."/>
            <person name="Higuchi S."/>
            <person name="Kawashima-Ohya Y."/>
            <person name="Watanabe K."/>
            <person name="Yamazaki M."/>
            <person name="Kanehori K."/>
            <person name="Kawamoto T."/>
            <person name="Nunoshiba T."/>
            <person name="Yamamoto Y."/>
            <person name="Aramaki H."/>
            <person name="Makino K."/>
            <person name="Suzuki M."/>
        </authorList>
    </citation>
    <scope>NUCLEOTIDE SEQUENCE [LARGE SCALE GENOMIC DNA]</scope>
    <source>
        <strain evidence="3">ATCC 51530 / DSM 4299 / JCM 9571 / NBRC 15438 / GSS1</strain>
    </source>
</reference>
<dbReference type="EMBL" id="BA000011">
    <property type="protein sequence ID" value="BAB60147.1"/>
    <property type="molecule type" value="Genomic_DNA"/>
</dbReference>
<evidence type="ECO:0000313" key="2">
    <source>
        <dbReference type="EMBL" id="BAB60147.1"/>
    </source>
</evidence>
<evidence type="ECO:0000313" key="3">
    <source>
        <dbReference type="Proteomes" id="UP000001017"/>
    </source>
</evidence>
<dbReference type="KEGG" id="tvo:TVG1026250"/>
<dbReference type="PhylomeDB" id="Q97A05"/>
<dbReference type="SUPFAM" id="SSF53474">
    <property type="entry name" value="alpha/beta-Hydrolases"/>
    <property type="match status" value="1"/>
</dbReference>
<reference evidence="2 3" key="1">
    <citation type="journal article" date="1999" name="Proc. Jpn. Acad.">
        <title>Determination of the complete genomic DNA sequence of Thermoplasma volvanium GSS1.</title>
        <authorList>
            <person name="Kawashima T."/>
            <person name="Yamamoto Y."/>
            <person name="Aramaki H."/>
            <person name="Nunoshiba T."/>
            <person name="Kawamoto T."/>
            <person name="Watanabe K."/>
            <person name="Yamazaki M."/>
            <person name="Kanehori K."/>
            <person name="Amano N."/>
            <person name="Ohya Y."/>
            <person name="Makino K."/>
            <person name="Suzuki M."/>
        </authorList>
    </citation>
    <scope>NUCLEOTIDE SEQUENCE [LARGE SCALE GENOMIC DNA]</scope>
    <source>
        <strain evidence="3">ATCC 51530 / DSM 4299 / JCM 9571 / NBRC 15438 / GSS1</strain>
    </source>
</reference>
<gene>
    <name evidence="2" type="ORF">TVG1026250</name>
</gene>
<protein>
    <recommendedName>
        <fullName evidence="1">AB hydrolase-1 domain-containing protein</fullName>
    </recommendedName>
</protein>
<dbReference type="InterPro" id="IPR029058">
    <property type="entry name" value="AB_hydrolase_fold"/>
</dbReference>
<organism evidence="2 3">
    <name type="scientific">Thermoplasma volcanium (strain ATCC 51530 / DSM 4299 / JCM 9571 / NBRC 15438 / GSS1)</name>
    <dbReference type="NCBI Taxonomy" id="273116"/>
    <lineage>
        <taxon>Archaea</taxon>
        <taxon>Methanobacteriati</taxon>
        <taxon>Thermoplasmatota</taxon>
        <taxon>Thermoplasmata</taxon>
        <taxon>Thermoplasmatales</taxon>
        <taxon>Thermoplasmataceae</taxon>
        <taxon>Thermoplasma</taxon>
    </lineage>
</organism>
<dbReference type="Pfam" id="PF00561">
    <property type="entry name" value="Abhydrolase_1"/>
    <property type="match status" value="1"/>
</dbReference>
<dbReference type="STRING" id="273116.gene:9381798"/>
<evidence type="ECO:0000259" key="1">
    <source>
        <dbReference type="Pfam" id="PF00561"/>
    </source>
</evidence>
<dbReference type="eggNOG" id="arCOG01648">
    <property type="taxonomic scope" value="Archaea"/>
</dbReference>
<dbReference type="GeneID" id="1441115"/>
<dbReference type="InterPro" id="IPR000073">
    <property type="entry name" value="AB_hydrolase_1"/>
</dbReference>
<dbReference type="GO" id="GO:0016020">
    <property type="term" value="C:membrane"/>
    <property type="evidence" value="ECO:0007669"/>
    <property type="project" value="TreeGrafter"/>
</dbReference>
<dbReference type="ESTHER" id="thevo-TVG1026250">
    <property type="family name" value="AlphaBeta_hydrolase"/>
</dbReference>
<accession>Q97A05</accession>
<feature type="domain" description="AB hydrolase-1" evidence="1">
    <location>
        <begin position="22"/>
        <end position="118"/>
    </location>
</feature>
<name>Q97A05_THEVO</name>
<proteinExistence type="predicted"/>
<dbReference type="Gene3D" id="3.40.50.1820">
    <property type="entry name" value="alpha/beta hydrolase"/>
    <property type="match status" value="1"/>
</dbReference>
<dbReference type="Proteomes" id="UP000001017">
    <property type="component" value="Chromosome"/>
</dbReference>
<dbReference type="RefSeq" id="WP_010917233.1">
    <property type="nucleotide sequence ID" value="NC_002689.2"/>
</dbReference>
<dbReference type="OrthoDB" id="7466at2157"/>
<dbReference type="PRINTS" id="PR00111">
    <property type="entry name" value="ABHYDROLASE"/>
</dbReference>
<dbReference type="InterPro" id="IPR050266">
    <property type="entry name" value="AB_hydrolase_sf"/>
</dbReference>
<dbReference type="PaxDb" id="273116-14325222"/>
<dbReference type="AlphaFoldDB" id="Q97A05"/>
<dbReference type="HOGENOM" id="CLU_020336_50_4_2"/>